<feature type="transmembrane region" description="Helical" evidence="6">
    <location>
        <begin position="114"/>
        <end position="131"/>
    </location>
</feature>
<sequence>METTKQKGRGIAIIMMIFLFAMISMVTNLAAPIGVIWKNQPALAGSNTLGMLGNMMNFLAYLFMGIPSGKLLTRIGYKKSALTAIAIGLGGVFVQFLSGIVLTDCSIFGLPGNFYVYLLGAFIAGISVCLLNTVVNPMLNLLGGGGNRGNQLILIGGSANSLTGTLTPMLVGALIGTVTKNTAITDVNLVLFIAMGIFALTFVVLSLIPIADPEHGGNASHEQHAKHSPWMFRHFVLGTIAIFLYVGVEVGIPGTLNFFISDTTAAGAGLNPATAASIGGFIAGTYWFLMLVGRFSAGFIADKVSSRAMMIATNGLGILLIVLAILLPTSIKTTMPIFTGSSFEMTRVPLCALLLVLCGLCTSVMWSSIFNLATEGLGKYTAAASGIFMMMVVGGGVMPVIQNLIADKIGYLISYIIPLLSMGFMLFYAVAGSKNVNKDIPVD</sequence>
<dbReference type="GO" id="GO:0005886">
    <property type="term" value="C:plasma membrane"/>
    <property type="evidence" value="ECO:0007669"/>
    <property type="project" value="UniProtKB-SubCell"/>
</dbReference>
<dbReference type="SUPFAM" id="SSF103473">
    <property type="entry name" value="MFS general substrate transporter"/>
    <property type="match status" value="1"/>
</dbReference>
<feature type="transmembrane region" description="Helical" evidence="6">
    <location>
        <begin position="411"/>
        <end position="431"/>
    </location>
</feature>
<feature type="transmembrane region" description="Helical" evidence="6">
    <location>
        <begin position="308"/>
        <end position="327"/>
    </location>
</feature>
<keyword evidence="2" id="KW-1003">Cell membrane</keyword>
<evidence type="ECO:0000256" key="4">
    <source>
        <dbReference type="ARBA" id="ARBA00022989"/>
    </source>
</evidence>
<dbReference type="InterPro" id="IPR050375">
    <property type="entry name" value="MFS_TsgA-like"/>
</dbReference>
<evidence type="ECO:0000256" key="3">
    <source>
        <dbReference type="ARBA" id="ARBA00022692"/>
    </source>
</evidence>
<evidence type="ECO:0000256" key="5">
    <source>
        <dbReference type="ARBA" id="ARBA00023136"/>
    </source>
</evidence>
<protein>
    <submittedName>
        <fullName evidence="7">Transporter, major facilitator family protein</fullName>
    </submittedName>
</protein>
<keyword evidence="3 6" id="KW-0812">Transmembrane</keyword>
<gene>
    <name evidence="7" type="ORF">HMPREF9151_00218</name>
</gene>
<dbReference type="PANTHER" id="PTHR43702:SF3">
    <property type="entry name" value="PROTEIN TSGA"/>
    <property type="match status" value="1"/>
</dbReference>
<dbReference type="Gene3D" id="1.20.1250.20">
    <property type="entry name" value="MFS general substrate transporter like domains"/>
    <property type="match status" value="2"/>
</dbReference>
<dbReference type="Proteomes" id="UP000010433">
    <property type="component" value="Unassembled WGS sequence"/>
</dbReference>
<feature type="transmembrane region" description="Helical" evidence="6">
    <location>
        <begin position="232"/>
        <end position="252"/>
    </location>
</feature>
<dbReference type="InterPro" id="IPR036259">
    <property type="entry name" value="MFS_trans_sf"/>
</dbReference>
<dbReference type="AlphaFoldDB" id="L1NJW9"/>
<accession>L1NJW9</accession>
<comment type="subcellular location">
    <subcellularLocation>
        <location evidence="1">Cell inner membrane</location>
        <topology evidence="1">Multi-pass membrane protein</topology>
    </subcellularLocation>
</comment>
<feature type="transmembrane region" description="Helical" evidence="6">
    <location>
        <begin position="81"/>
        <end position="102"/>
    </location>
</feature>
<evidence type="ECO:0000313" key="7">
    <source>
        <dbReference type="EMBL" id="EKY03794.1"/>
    </source>
</evidence>
<evidence type="ECO:0000256" key="2">
    <source>
        <dbReference type="ARBA" id="ARBA00022475"/>
    </source>
</evidence>
<feature type="transmembrane region" description="Helical" evidence="6">
    <location>
        <begin position="272"/>
        <end position="296"/>
    </location>
</feature>
<feature type="transmembrane region" description="Helical" evidence="6">
    <location>
        <begin position="49"/>
        <end position="69"/>
    </location>
</feature>
<reference evidence="7 8" key="1">
    <citation type="submission" date="2012-05" db="EMBL/GenBank/DDBJ databases">
        <authorList>
            <person name="Weinstock G."/>
            <person name="Sodergren E."/>
            <person name="Lobos E.A."/>
            <person name="Fulton L."/>
            <person name="Fulton R."/>
            <person name="Courtney L."/>
            <person name="Fronick C."/>
            <person name="O'Laughlin M."/>
            <person name="Godfrey J."/>
            <person name="Wilson R.M."/>
            <person name="Miner T."/>
            <person name="Farmer C."/>
            <person name="Delehaunty K."/>
            <person name="Cordes M."/>
            <person name="Minx P."/>
            <person name="Tomlinson C."/>
            <person name="Chen J."/>
            <person name="Wollam A."/>
            <person name="Pepin K.H."/>
            <person name="Bhonagiri V."/>
            <person name="Zhang X."/>
            <person name="Suruliraj S."/>
            <person name="Warren W."/>
            <person name="Mitreva M."/>
            <person name="Mardis E.R."/>
            <person name="Wilson R.K."/>
        </authorList>
    </citation>
    <scope>NUCLEOTIDE SEQUENCE [LARGE SCALE GENOMIC DNA]</scope>
    <source>
        <strain evidence="7 8">F0055</strain>
    </source>
</reference>
<evidence type="ECO:0000256" key="6">
    <source>
        <dbReference type="SAM" id="Phobius"/>
    </source>
</evidence>
<keyword evidence="8" id="KW-1185">Reference proteome</keyword>
<proteinExistence type="predicted"/>
<dbReference type="PATRIC" id="fig|1127699.3.peg.194"/>
<feature type="transmembrane region" description="Helical" evidence="6">
    <location>
        <begin position="382"/>
        <end position="405"/>
    </location>
</feature>
<keyword evidence="5 6" id="KW-0472">Membrane</keyword>
<dbReference type="Pfam" id="PF07690">
    <property type="entry name" value="MFS_1"/>
    <property type="match status" value="1"/>
</dbReference>
<feature type="transmembrane region" description="Helical" evidence="6">
    <location>
        <begin position="12"/>
        <end position="37"/>
    </location>
</feature>
<dbReference type="GO" id="GO:0022857">
    <property type="term" value="F:transmembrane transporter activity"/>
    <property type="evidence" value="ECO:0007669"/>
    <property type="project" value="InterPro"/>
</dbReference>
<dbReference type="RefSeq" id="WP_009163346.1">
    <property type="nucleotide sequence ID" value="NZ_KB291013.1"/>
</dbReference>
<dbReference type="EMBL" id="AMEP01000024">
    <property type="protein sequence ID" value="EKY03794.1"/>
    <property type="molecule type" value="Genomic_DNA"/>
</dbReference>
<dbReference type="PANTHER" id="PTHR43702">
    <property type="entry name" value="L-FUCOSE-PROTON SYMPORTER"/>
    <property type="match status" value="1"/>
</dbReference>
<name>L1NJW9_9BACT</name>
<organism evidence="7 8">
    <name type="scientific">Hoylesella saccharolytica F0055</name>
    <dbReference type="NCBI Taxonomy" id="1127699"/>
    <lineage>
        <taxon>Bacteria</taxon>
        <taxon>Pseudomonadati</taxon>
        <taxon>Bacteroidota</taxon>
        <taxon>Bacteroidia</taxon>
        <taxon>Bacteroidales</taxon>
        <taxon>Prevotellaceae</taxon>
        <taxon>Hoylesella</taxon>
    </lineage>
</organism>
<keyword evidence="4 6" id="KW-1133">Transmembrane helix</keyword>
<feature type="transmembrane region" description="Helical" evidence="6">
    <location>
        <begin position="187"/>
        <end position="211"/>
    </location>
</feature>
<feature type="transmembrane region" description="Helical" evidence="6">
    <location>
        <begin position="152"/>
        <end position="175"/>
    </location>
</feature>
<evidence type="ECO:0000313" key="8">
    <source>
        <dbReference type="Proteomes" id="UP000010433"/>
    </source>
</evidence>
<dbReference type="STRING" id="1127699.HMPREF9151_00218"/>
<dbReference type="InterPro" id="IPR011701">
    <property type="entry name" value="MFS"/>
</dbReference>
<evidence type="ECO:0000256" key="1">
    <source>
        <dbReference type="ARBA" id="ARBA00004429"/>
    </source>
</evidence>
<comment type="caution">
    <text evidence="7">The sequence shown here is derived from an EMBL/GenBank/DDBJ whole genome shotgun (WGS) entry which is preliminary data.</text>
</comment>
<dbReference type="OrthoDB" id="9786665at2"/>
<dbReference type="HOGENOM" id="CLU_028452_2_1_10"/>
<feature type="transmembrane region" description="Helical" evidence="6">
    <location>
        <begin position="347"/>
        <end position="370"/>
    </location>
</feature>